<dbReference type="Proteomes" id="UP000292685">
    <property type="component" value="Unassembled WGS sequence"/>
</dbReference>
<proteinExistence type="predicted"/>
<evidence type="ECO:0000313" key="3">
    <source>
        <dbReference type="Proteomes" id="UP000292685"/>
    </source>
</evidence>
<name>A0A4Q8AD27_9MICC</name>
<dbReference type="RefSeq" id="WP_102159015.1">
    <property type="nucleotide sequence ID" value="NZ_PGGT01000029.1"/>
</dbReference>
<evidence type="ECO:0000256" key="1">
    <source>
        <dbReference type="SAM" id="Coils"/>
    </source>
</evidence>
<organism evidence="2 3">
    <name type="scientific">Zhihengliuella halotolerans</name>
    <dbReference type="NCBI Taxonomy" id="370736"/>
    <lineage>
        <taxon>Bacteria</taxon>
        <taxon>Bacillati</taxon>
        <taxon>Actinomycetota</taxon>
        <taxon>Actinomycetes</taxon>
        <taxon>Micrococcales</taxon>
        <taxon>Micrococcaceae</taxon>
        <taxon>Zhihengliuella</taxon>
    </lineage>
</organism>
<dbReference type="AlphaFoldDB" id="A0A4Q8AD27"/>
<keyword evidence="3" id="KW-1185">Reference proteome</keyword>
<sequence>MKEQTDAIHALLETQSNLIAELQASYERERQLLVELEHKRRILPDIDVAAAKRKAKTAAANPRRTARMAVRRARRVAGKVKRSLVSKYGK</sequence>
<feature type="coiled-coil region" evidence="1">
    <location>
        <begin position="12"/>
        <end position="39"/>
    </location>
</feature>
<protein>
    <submittedName>
        <fullName evidence="2">Uncharacterized protein</fullName>
    </submittedName>
</protein>
<keyword evidence="1" id="KW-0175">Coiled coil</keyword>
<gene>
    <name evidence="2" type="ORF">EV380_1116</name>
</gene>
<evidence type="ECO:0000313" key="2">
    <source>
        <dbReference type="EMBL" id="RZU61545.1"/>
    </source>
</evidence>
<accession>A0A4Q8AD27</accession>
<comment type="caution">
    <text evidence="2">The sequence shown here is derived from an EMBL/GenBank/DDBJ whole genome shotgun (WGS) entry which is preliminary data.</text>
</comment>
<dbReference type="EMBL" id="SHLA01000001">
    <property type="protein sequence ID" value="RZU61545.1"/>
    <property type="molecule type" value="Genomic_DNA"/>
</dbReference>
<reference evidence="2 3" key="1">
    <citation type="submission" date="2019-02" db="EMBL/GenBank/DDBJ databases">
        <title>Sequencing the genomes of 1000 actinobacteria strains.</title>
        <authorList>
            <person name="Klenk H.-P."/>
        </authorList>
    </citation>
    <scope>NUCLEOTIDE SEQUENCE [LARGE SCALE GENOMIC DNA]</scope>
    <source>
        <strain evidence="2 3">DSM 17364</strain>
    </source>
</reference>